<dbReference type="InterPro" id="IPR025886">
    <property type="entry name" value="PP2-like"/>
</dbReference>
<organism evidence="1 2">
    <name type="scientific">Vitis rotundifolia</name>
    <name type="common">Muscadine grape</name>
    <dbReference type="NCBI Taxonomy" id="103349"/>
    <lineage>
        <taxon>Eukaryota</taxon>
        <taxon>Viridiplantae</taxon>
        <taxon>Streptophyta</taxon>
        <taxon>Embryophyta</taxon>
        <taxon>Tracheophyta</taxon>
        <taxon>Spermatophyta</taxon>
        <taxon>Magnoliopsida</taxon>
        <taxon>eudicotyledons</taxon>
        <taxon>Gunneridae</taxon>
        <taxon>Pentapetalae</taxon>
        <taxon>rosids</taxon>
        <taxon>Vitales</taxon>
        <taxon>Vitaceae</taxon>
        <taxon>Viteae</taxon>
        <taxon>Vitis</taxon>
    </lineage>
</organism>
<dbReference type="PANTHER" id="PTHR32278:SF130">
    <property type="entry name" value="F-BOX DOMAIN-CONTAINING PROTEIN"/>
    <property type="match status" value="1"/>
</dbReference>
<protein>
    <submittedName>
        <fullName evidence="1">Uncharacterized protein</fullName>
    </submittedName>
</protein>
<proteinExistence type="predicted"/>
<reference evidence="1 2" key="1">
    <citation type="journal article" date="2023" name="BMC Biotechnol.">
        <title>Vitis rotundifolia cv Carlos genome sequencing.</title>
        <authorList>
            <person name="Huff M."/>
            <person name="Hulse-Kemp A."/>
            <person name="Scheffler B."/>
            <person name="Youngblood R."/>
            <person name="Simpson S."/>
            <person name="Babiker E."/>
            <person name="Staton M."/>
        </authorList>
    </citation>
    <scope>NUCLEOTIDE SEQUENCE [LARGE SCALE GENOMIC DNA]</scope>
    <source>
        <tissue evidence="1">Leaf</tissue>
    </source>
</reference>
<dbReference type="EMBL" id="JARBHA010000004">
    <property type="protein sequence ID" value="KAJ9703193.1"/>
    <property type="molecule type" value="Genomic_DNA"/>
</dbReference>
<accession>A0AA39E041</accession>
<dbReference type="Proteomes" id="UP001168098">
    <property type="component" value="Unassembled WGS sequence"/>
</dbReference>
<sequence>MRNRRVLHRRELHPAKERIPYPTQRKDGWLEIELGEFSSEGGEDIEMVITQLGSHWKRGLMVEGIDIRPKDNL</sequence>
<evidence type="ECO:0000313" key="2">
    <source>
        <dbReference type="Proteomes" id="UP001168098"/>
    </source>
</evidence>
<evidence type="ECO:0000313" key="1">
    <source>
        <dbReference type="EMBL" id="KAJ9703193.1"/>
    </source>
</evidence>
<dbReference type="AlphaFoldDB" id="A0AA39E041"/>
<keyword evidence="2" id="KW-1185">Reference proteome</keyword>
<comment type="caution">
    <text evidence="1">The sequence shown here is derived from an EMBL/GenBank/DDBJ whole genome shotgun (WGS) entry which is preliminary data.</text>
</comment>
<name>A0AA39E041_VITRO</name>
<dbReference type="Pfam" id="PF14299">
    <property type="entry name" value="PP2"/>
    <property type="match status" value="1"/>
</dbReference>
<gene>
    <name evidence="1" type="ORF">PVL29_004822</name>
</gene>
<dbReference type="PANTHER" id="PTHR32278">
    <property type="entry name" value="F-BOX DOMAIN-CONTAINING PROTEIN"/>
    <property type="match status" value="1"/>
</dbReference>